<comment type="caution">
    <text evidence="3">The sequence shown here is derived from an EMBL/GenBank/DDBJ whole genome shotgun (WGS) entry which is preliminary data.</text>
</comment>
<feature type="region of interest" description="Disordered" evidence="1">
    <location>
        <begin position="47"/>
        <end position="221"/>
    </location>
</feature>
<accession>A0ABQ8FJU8</accession>
<evidence type="ECO:0000256" key="1">
    <source>
        <dbReference type="SAM" id="MobiDB-lite"/>
    </source>
</evidence>
<dbReference type="EMBL" id="JAFCIX010000116">
    <property type="protein sequence ID" value="KAH6598121.1"/>
    <property type="molecule type" value="Genomic_DNA"/>
</dbReference>
<evidence type="ECO:0000256" key="2">
    <source>
        <dbReference type="SAM" id="SignalP"/>
    </source>
</evidence>
<proteinExistence type="predicted"/>
<feature type="compositionally biased region" description="Acidic residues" evidence="1">
    <location>
        <begin position="207"/>
        <end position="218"/>
    </location>
</feature>
<feature type="compositionally biased region" description="Polar residues" evidence="1">
    <location>
        <begin position="62"/>
        <end position="75"/>
    </location>
</feature>
<feature type="compositionally biased region" description="Acidic residues" evidence="1">
    <location>
        <begin position="101"/>
        <end position="127"/>
    </location>
</feature>
<evidence type="ECO:0000313" key="4">
    <source>
        <dbReference type="Proteomes" id="UP001648503"/>
    </source>
</evidence>
<feature type="signal peptide" evidence="2">
    <location>
        <begin position="1"/>
        <end position="18"/>
    </location>
</feature>
<reference evidence="3 4" key="1">
    <citation type="submission" date="2021-02" db="EMBL/GenBank/DDBJ databases">
        <title>Variation within the Batrachochytrium salamandrivorans European outbreak.</title>
        <authorList>
            <person name="Kelly M."/>
            <person name="Pasmans F."/>
            <person name="Shea T.P."/>
            <person name="Munoz J.F."/>
            <person name="Carranza S."/>
            <person name="Cuomo C.A."/>
            <person name="Martel A."/>
        </authorList>
    </citation>
    <scope>NUCLEOTIDE SEQUENCE [LARGE SCALE GENOMIC DNA]</scope>
    <source>
        <strain evidence="3 4">AMFP18/2</strain>
    </source>
</reference>
<protein>
    <submittedName>
        <fullName evidence="3">Uncharacterized protein</fullName>
    </submittedName>
</protein>
<feature type="chain" id="PRO_5045672930" evidence="2">
    <location>
        <begin position="19"/>
        <end position="366"/>
    </location>
</feature>
<feature type="compositionally biased region" description="Acidic residues" evidence="1">
    <location>
        <begin position="135"/>
        <end position="149"/>
    </location>
</feature>
<dbReference type="Proteomes" id="UP001648503">
    <property type="component" value="Unassembled WGS sequence"/>
</dbReference>
<sequence length="366" mass="38863">MKFNALVVAAMVITSVNAGLEDGTNDSTDKGSNKVKSFFEKSGTIAKGWWDAPAHPIPDQWKLSSGSGNPGASSTSDDKGASGGPNTSGGPENQDGTYDQDSFDDDDDEEEGDQGDEFKFDDEEDDPSASNDQGDQGDQDASGDQDDPNDSNTSNDQGASGDQGALGGSENQDDSDDQGASGALGGPENQDGSDDSNAQGGPSDQIVSDDSDDSDDPDYSLNAKDILCNPLTKDAFKLQLNIIDHAQGFEIQMNDLNTLDNGVSNFSPEEQQAYPILRSEITTKLEALRDGYIHLMGRYLATVNALEVIGCFTKSLRKDLPRNLMTLKIFSNTGLILFETKTHGDDLAAIGVQEHDLSDLGAPGWQ</sequence>
<evidence type="ECO:0000313" key="3">
    <source>
        <dbReference type="EMBL" id="KAH6598121.1"/>
    </source>
</evidence>
<gene>
    <name evidence="3" type="ORF">BASA50_004002</name>
</gene>
<organism evidence="3 4">
    <name type="scientific">Batrachochytrium salamandrivorans</name>
    <dbReference type="NCBI Taxonomy" id="1357716"/>
    <lineage>
        <taxon>Eukaryota</taxon>
        <taxon>Fungi</taxon>
        <taxon>Fungi incertae sedis</taxon>
        <taxon>Chytridiomycota</taxon>
        <taxon>Chytridiomycota incertae sedis</taxon>
        <taxon>Chytridiomycetes</taxon>
        <taxon>Rhizophydiales</taxon>
        <taxon>Rhizophydiales incertae sedis</taxon>
        <taxon>Batrachochytrium</taxon>
    </lineage>
</organism>
<name>A0ABQ8FJU8_9FUNG</name>
<keyword evidence="4" id="KW-1185">Reference proteome</keyword>
<keyword evidence="2" id="KW-0732">Signal</keyword>